<evidence type="ECO:0000259" key="3">
    <source>
        <dbReference type="PROSITE" id="PS50110"/>
    </source>
</evidence>
<accession>A0AAU9E439</accession>
<reference evidence="4 5" key="1">
    <citation type="submission" date="2022-11" db="EMBL/GenBank/DDBJ databases">
        <title>Haliovirga abyssi gen. nov., sp. nov., a mesophilic fermentative bacterium isolated from the Iheya North hydrothermal field and the proposal of Haliovirgaceae fam. nov.</title>
        <authorList>
            <person name="Miyazaki U."/>
            <person name="Tame A."/>
            <person name="Miyazaki J."/>
            <person name="Takai K."/>
            <person name="Sawayama S."/>
            <person name="Kitajima M."/>
            <person name="Okamoto A."/>
            <person name="Nakagawa S."/>
        </authorList>
    </citation>
    <scope>NUCLEOTIDE SEQUENCE [LARGE SCALE GENOMIC DNA]</scope>
    <source>
        <strain evidence="4 5">IC12</strain>
    </source>
</reference>
<dbReference type="Pfam" id="PF00072">
    <property type="entry name" value="Response_reg"/>
    <property type="match status" value="1"/>
</dbReference>
<dbReference type="InterPro" id="IPR011006">
    <property type="entry name" value="CheY-like_superfamily"/>
</dbReference>
<dbReference type="RefSeq" id="WP_307904110.1">
    <property type="nucleotide sequence ID" value="NZ_AP027059.1"/>
</dbReference>
<dbReference type="KEGG" id="haby:HLVA_18240"/>
<dbReference type="PANTHER" id="PTHR44591">
    <property type="entry name" value="STRESS RESPONSE REGULATOR PROTEIN 1"/>
    <property type="match status" value="1"/>
</dbReference>
<dbReference type="EMBL" id="AP027059">
    <property type="protein sequence ID" value="BDU51255.1"/>
    <property type="molecule type" value="Genomic_DNA"/>
</dbReference>
<evidence type="ECO:0000256" key="1">
    <source>
        <dbReference type="ARBA" id="ARBA00022553"/>
    </source>
</evidence>
<proteinExistence type="predicted"/>
<dbReference type="PANTHER" id="PTHR44591:SF3">
    <property type="entry name" value="RESPONSE REGULATORY DOMAIN-CONTAINING PROTEIN"/>
    <property type="match status" value="1"/>
</dbReference>
<dbReference type="InterPro" id="IPR050595">
    <property type="entry name" value="Bact_response_regulator"/>
</dbReference>
<gene>
    <name evidence="4" type="ORF">HLVA_18240</name>
</gene>
<organism evidence="4 5">
    <name type="scientific">Haliovirga abyssi</name>
    <dbReference type="NCBI Taxonomy" id="2996794"/>
    <lineage>
        <taxon>Bacteria</taxon>
        <taxon>Fusobacteriati</taxon>
        <taxon>Fusobacteriota</taxon>
        <taxon>Fusobacteriia</taxon>
        <taxon>Fusobacteriales</taxon>
        <taxon>Haliovirgaceae</taxon>
        <taxon>Haliovirga</taxon>
    </lineage>
</organism>
<dbReference type="SMART" id="SM00448">
    <property type="entry name" value="REC"/>
    <property type="match status" value="1"/>
</dbReference>
<dbReference type="PROSITE" id="PS50110">
    <property type="entry name" value="RESPONSE_REGULATORY"/>
    <property type="match status" value="1"/>
</dbReference>
<feature type="domain" description="Response regulatory" evidence="3">
    <location>
        <begin position="4"/>
        <end position="121"/>
    </location>
</feature>
<dbReference type="AlphaFoldDB" id="A0AAU9E439"/>
<dbReference type="GO" id="GO:0000160">
    <property type="term" value="P:phosphorelay signal transduction system"/>
    <property type="evidence" value="ECO:0007669"/>
    <property type="project" value="InterPro"/>
</dbReference>
<sequence>MLANILFIEGTKIYKELLSEMFNRDTKFWIKIVENIEEAKNILDKIDLDIVVLDLILPDGRGEEIVKIIREEKKDDSIQIIVITSETSEDRIINAFNLGIDFYFEKPFNPNILKALIERIYEKKKREA</sequence>
<keyword evidence="1 2" id="KW-0597">Phosphoprotein</keyword>
<evidence type="ECO:0000256" key="2">
    <source>
        <dbReference type="PROSITE-ProRule" id="PRU00169"/>
    </source>
</evidence>
<evidence type="ECO:0000313" key="5">
    <source>
        <dbReference type="Proteomes" id="UP001321582"/>
    </source>
</evidence>
<dbReference type="CDD" id="cd00156">
    <property type="entry name" value="REC"/>
    <property type="match status" value="1"/>
</dbReference>
<dbReference type="Proteomes" id="UP001321582">
    <property type="component" value="Chromosome"/>
</dbReference>
<dbReference type="InterPro" id="IPR001789">
    <property type="entry name" value="Sig_transdc_resp-reg_receiver"/>
</dbReference>
<evidence type="ECO:0000313" key="4">
    <source>
        <dbReference type="EMBL" id="BDU51255.1"/>
    </source>
</evidence>
<keyword evidence="5" id="KW-1185">Reference proteome</keyword>
<dbReference type="Gene3D" id="3.40.50.2300">
    <property type="match status" value="1"/>
</dbReference>
<dbReference type="SUPFAM" id="SSF52172">
    <property type="entry name" value="CheY-like"/>
    <property type="match status" value="1"/>
</dbReference>
<feature type="modified residue" description="4-aspartylphosphate" evidence="2">
    <location>
        <position position="54"/>
    </location>
</feature>
<name>A0AAU9E439_9FUSO</name>
<protein>
    <recommendedName>
        <fullName evidence="3">Response regulatory domain-containing protein</fullName>
    </recommendedName>
</protein>